<dbReference type="InterPro" id="IPR007527">
    <property type="entry name" value="Znf_SWIM"/>
</dbReference>
<evidence type="ECO:0000256" key="1">
    <source>
        <dbReference type="PROSITE-ProRule" id="PRU00325"/>
    </source>
</evidence>
<feature type="domain" description="SWIM-type" evidence="2">
    <location>
        <begin position="49"/>
        <end position="83"/>
    </location>
</feature>
<comment type="caution">
    <text evidence="3">The sequence shown here is derived from an EMBL/GenBank/DDBJ whole genome shotgun (WGS) entry which is preliminary data.</text>
</comment>
<evidence type="ECO:0000259" key="2">
    <source>
        <dbReference type="PROSITE" id="PS50966"/>
    </source>
</evidence>
<evidence type="ECO:0000313" key="3">
    <source>
        <dbReference type="EMBL" id="GAA5503185.1"/>
    </source>
</evidence>
<reference evidence="3 4" key="1">
    <citation type="submission" date="2024-02" db="EMBL/GenBank/DDBJ databases">
        <title>Deinococcus xinjiangensis NBRC 107630.</title>
        <authorList>
            <person name="Ichikawa N."/>
            <person name="Katano-Makiyama Y."/>
            <person name="Hidaka K."/>
        </authorList>
    </citation>
    <scope>NUCLEOTIDE SEQUENCE [LARGE SCALE GENOMIC DNA]</scope>
    <source>
        <strain evidence="3 4">NBRC 107630</strain>
    </source>
</reference>
<accession>A0ABP9VF34</accession>
<gene>
    <name evidence="3" type="ORF">Dxin01_02934</name>
</gene>
<dbReference type="Pfam" id="PF04434">
    <property type="entry name" value="SWIM"/>
    <property type="match status" value="1"/>
</dbReference>
<keyword evidence="1" id="KW-0862">Zinc</keyword>
<keyword evidence="4" id="KW-1185">Reference proteome</keyword>
<name>A0ABP9VF34_9DEIO</name>
<keyword evidence="1" id="KW-0479">Metal-binding</keyword>
<organism evidence="3 4">
    <name type="scientific">Deinococcus xinjiangensis</name>
    <dbReference type="NCBI Taxonomy" id="457454"/>
    <lineage>
        <taxon>Bacteria</taxon>
        <taxon>Thermotogati</taxon>
        <taxon>Deinococcota</taxon>
        <taxon>Deinococci</taxon>
        <taxon>Deinococcales</taxon>
        <taxon>Deinococcaceae</taxon>
        <taxon>Deinococcus</taxon>
    </lineage>
</organism>
<sequence length="143" mass="16414">MPHTPAELMAQASEKVKERAQGLQKSVKHRSREGNLLRARVQGSESAPYRVWVSLEKGEWACSCPDEYNALCKHVYALLLTAQTAPESFVEGPAPRRLPNVSRWTDGDVERLLERLLEQHRPVVTDWARVVAEDRFMDEDDWM</sequence>
<evidence type="ECO:0000313" key="4">
    <source>
        <dbReference type="Proteomes" id="UP001458946"/>
    </source>
</evidence>
<dbReference type="Proteomes" id="UP001458946">
    <property type="component" value="Unassembled WGS sequence"/>
</dbReference>
<protein>
    <recommendedName>
        <fullName evidence="2">SWIM-type domain-containing protein</fullName>
    </recommendedName>
</protein>
<dbReference type="RefSeq" id="WP_353543157.1">
    <property type="nucleotide sequence ID" value="NZ_BAABRN010000040.1"/>
</dbReference>
<proteinExistence type="predicted"/>
<keyword evidence="1" id="KW-0863">Zinc-finger</keyword>
<dbReference type="EMBL" id="BAABRN010000040">
    <property type="protein sequence ID" value="GAA5503185.1"/>
    <property type="molecule type" value="Genomic_DNA"/>
</dbReference>
<dbReference type="PROSITE" id="PS50966">
    <property type="entry name" value="ZF_SWIM"/>
    <property type="match status" value="1"/>
</dbReference>